<keyword evidence="6" id="KW-0746">Sphingolipid metabolism</keyword>
<sequence length="329" mass="35177">MSGTTFLTPFLVLAVPLGATILLAIVTALLPGRQFNYRGKHVLVTGGSEGLGRVIALQLVAAGADVTIVARRAEVLQKVVDEASMSNSPSHGRIFFQTADVTNADAIAKAVAQAVATVGPVDILIPCAGKATMGYSHKHTEEDHRRAMDLNFFGTLNTVNAVLPTMRQRQQGRICFVTTGCAMTSYVGYSAYSPSKYAVRGLADSLRNELSSSGISIHIAFPGGMDTPGYAEEQRTKPAECKAIEASDTLYKPEVVAKSILSDLKQGVYNIYCGDFGINLLGVLGAGMSPRKNPALDVLVFPIASIAAWFVRGDWDKHVKVGHDKKHQQ</sequence>
<keyword evidence="10" id="KW-1133">Transmembrane helix</keyword>
<dbReference type="Proteomes" id="UP000266239">
    <property type="component" value="Unassembled WGS sequence"/>
</dbReference>
<dbReference type="EMBL" id="QUTD01004888">
    <property type="protein sequence ID" value="RHY65483.1"/>
    <property type="molecule type" value="Genomic_DNA"/>
</dbReference>
<dbReference type="FunFam" id="3.40.50.720:FF:000468">
    <property type="entry name" value="Short-chain dehydrogenase, putative"/>
    <property type="match status" value="1"/>
</dbReference>
<dbReference type="Proteomes" id="UP000265427">
    <property type="component" value="Unassembled WGS sequence"/>
</dbReference>
<organism evidence="13 19">
    <name type="scientific">Aphanomyces astaci</name>
    <name type="common">Crayfish plague agent</name>
    <dbReference type="NCBI Taxonomy" id="112090"/>
    <lineage>
        <taxon>Eukaryota</taxon>
        <taxon>Sar</taxon>
        <taxon>Stramenopiles</taxon>
        <taxon>Oomycota</taxon>
        <taxon>Saprolegniomycetes</taxon>
        <taxon>Saprolegniales</taxon>
        <taxon>Verrucalvaceae</taxon>
        <taxon>Aphanomyces</taxon>
    </lineage>
</organism>
<dbReference type="EMBL" id="QUTF01025301">
    <property type="protein sequence ID" value="RHY83774.1"/>
    <property type="molecule type" value="Genomic_DNA"/>
</dbReference>
<comment type="subcellular location">
    <subcellularLocation>
        <location evidence="1">Endoplasmic reticulum</location>
    </subcellularLocation>
</comment>
<dbReference type="EMBL" id="QUTB01006736">
    <property type="protein sequence ID" value="RHY48788.1"/>
    <property type="molecule type" value="Genomic_DNA"/>
</dbReference>
<evidence type="ECO:0000256" key="9">
    <source>
        <dbReference type="ARBA" id="ARBA00026112"/>
    </source>
</evidence>
<evidence type="ECO:0000313" key="23">
    <source>
        <dbReference type="Proteomes" id="UP000283543"/>
    </source>
</evidence>
<dbReference type="GO" id="GO:0047560">
    <property type="term" value="F:3-dehydrosphinganine reductase activity"/>
    <property type="evidence" value="ECO:0007669"/>
    <property type="project" value="UniProtKB-EC"/>
</dbReference>
<dbReference type="Proteomes" id="UP000283543">
    <property type="component" value="Unassembled WGS sequence"/>
</dbReference>
<dbReference type="Proteomes" id="UP000266196">
    <property type="component" value="Unassembled WGS sequence"/>
</dbReference>
<dbReference type="GO" id="GO:0006666">
    <property type="term" value="P:3-keto-sphinganine metabolic process"/>
    <property type="evidence" value="ECO:0007669"/>
    <property type="project" value="InterPro"/>
</dbReference>
<evidence type="ECO:0000313" key="13">
    <source>
        <dbReference type="EMBL" id="RHY39630.1"/>
    </source>
</evidence>
<dbReference type="Proteomes" id="UP000265716">
    <property type="component" value="Unassembled WGS sequence"/>
</dbReference>
<dbReference type="EC" id="1.1.1.102" evidence="9"/>
<dbReference type="Gene3D" id="3.40.50.720">
    <property type="entry name" value="NAD(P)-binding Rossmann-like Domain"/>
    <property type="match status" value="1"/>
</dbReference>
<dbReference type="EMBL" id="QUTE01011186">
    <property type="protein sequence ID" value="RHZ10655.1"/>
    <property type="molecule type" value="Genomic_DNA"/>
</dbReference>
<evidence type="ECO:0000313" key="20">
    <source>
        <dbReference type="Proteomes" id="UP000266196"/>
    </source>
</evidence>
<keyword evidence="5" id="KW-0521">NADP</keyword>
<evidence type="ECO:0000313" key="22">
    <source>
        <dbReference type="Proteomes" id="UP000266643"/>
    </source>
</evidence>
<comment type="caution">
    <text evidence="13">The sequence shown here is derived from an EMBL/GenBank/DDBJ whole genome shotgun (WGS) entry which is preliminary data.</text>
</comment>
<keyword evidence="7" id="KW-0560">Oxidoreductase</keyword>
<dbReference type="SUPFAM" id="SSF51735">
    <property type="entry name" value="NAD(P)-binding Rossmann-fold domains"/>
    <property type="match status" value="1"/>
</dbReference>
<dbReference type="PANTHER" id="PTHR43550">
    <property type="entry name" value="3-KETODIHYDROSPHINGOSINE REDUCTASE"/>
    <property type="match status" value="1"/>
</dbReference>
<dbReference type="EMBL" id="QUSZ01007554">
    <property type="protein sequence ID" value="RHY02243.1"/>
    <property type="molecule type" value="Genomic_DNA"/>
</dbReference>
<evidence type="ECO:0000313" key="19">
    <source>
        <dbReference type="Proteomes" id="UP000265716"/>
    </source>
</evidence>
<keyword evidence="8" id="KW-0443">Lipid metabolism</keyword>
<dbReference type="Proteomes" id="UP000286510">
    <property type="component" value="Unassembled WGS sequence"/>
</dbReference>
<comment type="pathway">
    <text evidence="2">Lipid metabolism; sphingolipid metabolism.</text>
</comment>
<reference evidence="18 19" key="1">
    <citation type="submission" date="2018-08" db="EMBL/GenBank/DDBJ databases">
        <title>Aphanomyces genome sequencing and annotation.</title>
        <authorList>
            <person name="Minardi D."/>
            <person name="Oidtmann B."/>
            <person name="Van Der Giezen M."/>
            <person name="Studholme D.J."/>
        </authorList>
    </citation>
    <scope>NUCLEOTIDE SEQUENCE [LARGE SCALE GENOMIC DNA]</scope>
    <source>
        <strain evidence="17 20">197901</strain>
        <strain evidence="15 22">D2</strain>
        <strain evidence="16 24">FDL457</strain>
        <strain evidence="12 18">Kv</strain>
        <strain evidence="13 19">SA</strain>
        <strain evidence="14 23">Si</strain>
        <strain evidence="11 21">Yx</strain>
    </source>
</reference>
<evidence type="ECO:0000256" key="2">
    <source>
        <dbReference type="ARBA" id="ARBA00004760"/>
    </source>
</evidence>
<evidence type="ECO:0000256" key="8">
    <source>
        <dbReference type="ARBA" id="ARBA00023098"/>
    </source>
</evidence>
<dbReference type="GO" id="GO:0005789">
    <property type="term" value="C:endoplasmic reticulum membrane"/>
    <property type="evidence" value="ECO:0007669"/>
    <property type="project" value="TreeGrafter"/>
</dbReference>
<dbReference type="PRINTS" id="PR00081">
    <property type="entry name" value="GDHRDH"/>
</dbReference>
<proteinExistence type="predicted"/>
<evidence type="ECO:0000313" key="15">
    <source>
        <dbReference type="EMBL" id="RHY65483.1"/>
    </source>
</evidence>
<dbReference type="EMBL" id="QUTA01009284">
    <property type="protein sequence ID" value="RHY01301.1"/>
    <property type="molecule type" value="Genomic_DNA"/>
</dbReference>
<keyword evidence="4" id="KW-0256">Endoplasmic reticulum</keyword>
<evidence type="ECO:0000313" key="24">
    <source>
        <dbReference type="Proteomes" id="UP000286510"/>
    </source>
</evidence>
<evidence type="ECO:0000313" key="11">
    <source>
        <dbReference type="EMBL" id="RHY01301.1"/>
    </source>
</evidence>
<dbReference type="VEuPathDB" id="FungiDB:H257_02544"/>
<dbReference type="CDD" id="cd08939">
    <property type="entry name" value="KDSR-like_SDR_c"/>
    <property type="match status" value="1"/>
</dbReference>
<gene>
    <name evidence="11" type="ORF">DYB25_008897</name>
    <name evidence="16" type="ORF">DYB26_008233</name>
    <name evidence="15" type="ORF">DYB30_005581</name>
    <name evidence="17" type="ORF">DYB31_007485</name>
    <name evidence="14" type="ORF">DYB34_009658</name>
    <name evidence="12" type="ORF">DYB36_004445</name>
    <name evidence="13" type="ORF">DYB38_008940</name>
</gene>
<evidence type="ECO:0000313" key="14">
    <source>
        <dbReference type="EMBL" id="RHY48788.1"/>
    </source>
</evidence>
<feature type="transmembrane region" description="Helical" evidence="10">
    <location>
        <begin position="6"/>
        <end position="30"/>
    </location>
</feature>
<keyword evidence="10" id="KW-0812">Transmembrane</keyword>
<dbReference type="InterPro" id="IPR002347">
    <property type="entry name" value="SDR_fam"/>
</dbReference>
<comment type="pathway">
    <text evidence="3">Sphingolipid metabolism.</text>
</comment>
<evidence type="ECO:0000313" key="21">
    <source>
        <dbReference type="Proteomes" id="UP000266239"/>
    </source>
</evidence>
<evidence type="ECO:0000256" key="1">
    <source>
        <dbReference type="ARBA" id="ARBA00004240"/>
    </source>
</evidence>
<evidence type="ECO:0000313" key="16">
    <source>
        <dbReference type="EMBL" id="RHY83774.1"/>
    </source>
</evidence>
<accession>A0A397CC32</accession>
<evidence type="ECO:0000256" key="3">
    <source>
        <dbReference type="ARBA" id="ARBA00004991"/>
    </source>
</evidence>
<evidence type="ECO:0000256" key="4">
    <source>
        <dbReference type="ARBA" id="ARBA00022824"/>
    </source>
</evidence>
<evidence type="ECO:0000256" key="7">
    <source>
        <dbReference type="ARBA" id="ARBA00023002"/>
    </source>
</evidence>
<evidence type="ECO:0000313" key="18">
    <source>
        <dbReference type="Proteomes" id="UP000265427"/>
    </source>
</evidence>
<evidence type="ECO:0000256" key="6">
    <source>
        <dbReference type="ARBA" id="ARBA00022919"/>
    </source>
</evidence>
<evidence type="ECO:0000313" key="17">
    <source>
        <dbReference type="EMBL" id="RHZ10655.1"/>
    </source>
</evidence>
<name>A0A397CC32_APHAT</name>
<dbReference type="Proteomes" id="UP000266643">
    <property type="component" value="Unassembled WGS sequence"/>
</dbReference>
<dbReference type="GO" id="GO:0030148">
    <property type="term" value="P:sphingolipid biosynthetic process"/>
    <property type="evidence" value="ECO:0007669"/>
    <property type="project" value="InterPro"/>
</dbReference>
<dbReference type="InterPro" id="IPR045022">
    <property type="entry name" value="KDSR-like"/>
</dbReference>
<dbReference type="AlphaFoldDB" id="A0A397CC32"/>
<protein>
    <recommendedName>
        <fullName evidence="9">3-dehydrosphinganine reductase</fullName>
        <ecNumber evidence="9">1.1.1.102</ecNumber>
    </recommendedName>
</protein>
<feature type="transmembrane region" description="Helical" evidence="10">
    <location>
        <begin position="294"/>
        <end position="311"/>
    </location>
</feature>
<evidence type="ECO:0000256" key="5">
    <source>
        <dbReference type="ARBA" id="ARBA00022857"/>
    </source>
</evidence>
<feature type="transmembrane region" description="Helical" evidence="10">
    <location>
        <begin position="268"/>
        <end position="288"/>
    </location>
</feature>
<keyword evidence="10" id="KW-0472">Membrane</keyword>
<evidence type="ECO:0000256" key="10">
    <source>
        <dbReference type="SAM" id="Phobius"/>
    </source>
</evidence>
<dbReference type="PANTHER" id="PTHR43550:SF3">
    <property type="entry name" value="3-KETODIHYDROSPHINGOSINE REDUCTASE"/>
    <property type="match status" value="1"/>
</dbReference>
<dbReference type="InterPro" id="IPR036291">
    <property type="entry name" value="NAD(P)-bd_dom_sf"/>
</dbReference>
<evidence type="ECO:0000313" key="12">
    <source>
        <dbReference type="EMBL" id="RHY02243.1"/>
    </source>
</evidence>
<dbReference type="Pfam" id="PF00106">
    <property type="entry name" value="adh_short"/>
    <property type="match status" value="1"/>
</dbReference>
<dbReference type="EMBL" id="QUTC01010937">
    <property type="protein sequence ID" value="RHY39630.1"/>
    <property type="molecule type" value="Genomic_DNA"/>
</dbReference>